<comment type="similarity">
    <text evidence="3 12">Belongs to the CcmD/CycX/HelD family.</text>
</comment>
<dbReference type="Proteomes" id="UP000035352">
    <property type="component" value="Chromosome"/>
</dbReference>
<evidence type="ECO:0000256" key="12">
    <source>
        <dbReference type="RuleBase" id="RU363101"/>
    </source>
</evidence>
<dbReference type="NCBIfam" id="TIGR03141">
    <property type="entry name" value="cytochro_ccmD"/>
    <property type="match status" value="1"/>
</dbReference>
<keyword evidence="14" id="KW-1185">Reference proteome</keyword>
<accession>A0A0G3BMM4</accession>
<proteinExistence type="inferred from homology"/>
<evidence type="ECO:0000256" key="1">
    <source>
        <dbReference type="ARBA" id="ARBA00002442"/>
    </source>
</evidence>
<evidence type="ECO:0000256" key="6">
    <source>
        <dbReference type="ARBA" id="ARBA00022475"/>
    </source>
</evidence>
<evidence type="ECO:0000313" key="14">
    <source>
        <dbReference type="Proteomes" id="UP000035352"/>
    </source>
</evidence>
<dbReference type="Pfam" id="PF04995">
    <property type="entry name" value="CcmD"/>
    <property type="match status" value="1"/>
</dbReference>
<keyword evidence="11 12" id="KW-0472">Membrane</keyword>
<dbReference type="GO" id="GO:0017004">
    <property type="term" value="P:cytochrome complex assembly"/>
    <property type="evidence" value="ECO:0007669"/>
    <property type="project" value="UniProtKB-KW"/>
</dbReference>
<dbReference type="AlphaFoldDB" id="A0A0G3BMM4"/>
<evidence type="ECO:0000256" key="7">
    <source>
        <dbReference type="ARBA" id="ARBA00022519"/>
    </source>
</evidence>
<keyword evidence="7 12" id="KW-0997">Cell inner membrane</keyword>
<dbReference type="OrthoDB" id="8666089at2"/>
<protein>
    <recommendedName>
        <fullName evidence="4 12">Heme exporter protein D</fullName>
    </recommendedName>
</protein>
<dbReference type="InterPro" id="IPR007078">
    <property type="entry name" value="Haem_export_protD_CcmD"/>
</dbReference>
<dbReference type="STRING" id="413882.AAW51_2552"/>
<sequence>MNWGSVAVFFEMGGHGLYVWGAYGVTAVLMAIEPWSAWRRRRRAAAQAVAAAASGEPAR</sequence>
<dbReference type="EMBL" id="CP011371">
    <property type="protein sequence ID" value="AKJ29243.1"/>
    <property type="molecule type" value="Genomic_DNA"/>
</dbReference>
<organism evidence="13 14">
    <name type="scientific">Caldimonas brevitalea</name>
    <dbReference type="NCBI Taxonomy" id="413882"/>
    <lineage>
        <taxon>Bacteria</taxon>
        <taxon>Pseudomonadati</taxon>
        <taxon>Pseudomonadota</taxon>
        <taxon>Betaproteobacteria</taxon>
        <taxon>Burkholderiales</taxon>
        <taxon>Sphaerotilaceae</taxon>
        <taxon>Caldimonas</taxon>
    </lineage>
</organism>
<evidence type="ECO:0000256" key="3">
    <source>
        <dbReference type="ARBA" id="ARBA00008741"/>
    </source>
</evidence>
<gene>
    <name evidence="13" type="primary">ccmD</name>
    <name evidence="13" type="ORF">AAW51_2552</name>
</gene>
<keyword evidence="8 12" id="KW-0812">Transmembrane</keyword>
<dbReference type="KEGG" id="pbh:AAW51_2552"/>
<evidence type="ECO:0000256" key="2">
    <source>
        <dbReference type="ARBA" id="ARBA00004377"/>
    </source>
</evidence>
<evidence type="ECO:0000256" key="10">
    <source>
        <dbReference type="ARBA" id="ARBA00022989"/>
    </source>
</evidence>
<comment type="function">
    <text evidence="1 12">Required for the export of heme to the periplasm for the biogenesis of c-type cytochromes.</text>
</comment>
<keyword evidence="5 12" id="KW-0813">Transport</keyword>
<evidence type="ECO:0000256" key="11">
    <source>
        <dbReference type="ARBA" id="ARBA00023136"/>
    </source>
</evidence>
<dbReference type="GO" id="GO:0005886">
    <property type="term" value="C:plasma membrane"/>
    <property type="evidence" value="ECO:0007669"/>
    <property type="project" value="UniProtKB-SubCell"/>
</dbReference>
<name>A0A0G3BMM4_9BURK</name>
<dbReference type="GO" id="GO:0015886">
    <property type="term" value="P:heme transport"/>
    <property type="evidence" value="ECO:0007669"/>
    <property type="project" value="InterPro"/>
</dbReference>
<evidence type="ECO:0000313" key="13">
    <source>
        <dbReference type="EMBL" id="AKJ29243.1"/>
    </source>
</evidence>
<keyword evidence="9 12" id="KW-0201">Cytochrome c-type biogenesis</keyword>
<feature type="transmembrane region" description="Helical" evidence="12">
    <location>
        <begin position="12"/>
        <end position="32"/>
    </location>
</feature>
<keyword evidence="6 12" id="KW-1003">Cell membrane</keyword>
<evidence type="ECO:0000256" key="8">
    <source>
        <dbReference type="ARBA" id="ARBA00022692"/>
    </source>
</evidence>
<evidence type="ECO:0000256" key="9">
    <source>
        <dbReference type="ARBA" id="ARBA00022748"/>
    </source>
</evidence>
<reference evidence="13 14" key="1">
    <citation type="submission" date="2015-05" db="EMBL/GenBank/DDBJ databases">
        <authorList>
            <person name="Tang B."/>
            <person name="Yu Y."/>
        </authorList>
    </citation>
    <scope>NUCLEOTIDE SEQUENCE [LARGE SCALE GENOMIC DNA]</scope>
    <source>
        <strain evidence="13 14">DSM 7029</strain>
    </source>
</reference>
<keyword evidence="10 12" id="KW-1133">Transmembrane helix</keyword>
<dbReference type="RefSeq" id="WP_047194915.1">
    <property type="nucleotide sequence ID" value="NZ_CP011371.1"/>
</dbReference>
<comment type="subcellular location">
    <subcellularLocation>
        <location evidence="2 12">Cell inner membrane</location>
        <topology evidence="2 12">Single-pass membrane protein</topology>
    </subcellularLocation>
</comment>
<evidence type="ECO:0000256" key="4">
    <source>
        <dbReference type="ARBA" id="ARBA00016461"/>
    </source>
</evidence>
<evidence type="ECO:0000256" key="5">
    <source>
        <dbReference type="ARBA" id="ARBA00022448"/>
    </source>
</evidence>